<dbReference type="PANTHER" id="PTHR43737">
    <property type="entry name" value="BLL7424 PROTEIN"/>
    <property type="match status" value="1"/>
</dbReference>
<gene>
    <name evidence="1" type="ORF">IEN85_08355</name>
</gene>
<dbReference type="InterPro" id="IPR017850">
    <property type="entry name" value="Alkaline_phosphatase_core_sf"/>
</dbReference>
<reference evidence="1" key="1">
    <citation type="submission" date="2020-09" db="EMBL/GenBank/DDBJ databases">
        <title>Pelagicoccus enzymogenes sp. nov. with an EPS production, isolated from marine sediment.</title>
        <authorList>
            <person name="Feng X."/>
        </authorList>
    </citation>
    <scope>NUCLEOTIDE SEQUENCE</scope>
    <source>
        <strain evidence="1">NFK12</strain>
    </source>
</reference>
<evidence type="ECO:0000313" key="1">
    <source>
        <dbReference type="EMBL" id="MBD5779503.1"/>
    </source>
</evidence>
<dbReference type="InterPro" id="IPR010869">
    <property type="entry name" value="DUF1501"/>
</dbReference>
<dbReference type="SUPFAM" id="SSF53649">
    <property type="entry name" value="Alkaline phosphatase-like"/>
    <property type="match status" value="1"/>
</dbReference>
<name>A0A927IH98_9BACT</name>
<organism evidence="1 2">
    <name type="scientific">Pelagicoccus enzymogenes</name>
    <dbReference type="NCBI Taxonomy" id="2773457"/>
    <lineage>
        <taxon>Bacteria</taxon>
        <taxon>Pseudomonadati</taxon>
        <taxon>Verrucomicrobiota</taxon>
        <taxon>Opitutia</taxon>
        <taxon>Puniceicoccales</taxon>
        <taxon>Pelagicoccaceae</taxon>
        <taxon>Pelagicoccus</taxon>
    </lineage>
</organism>
<dbReference type="Gene3D" id="3.40.720.10">
    <property type="entry name" value="Alkaline Phosphatase, subunit A"/>
    <property type="match status" value="1"/>
</dbReference>
<evidence type="ECO:0000313" key="2">
    <source>
        <dbReference type="Proteomes" id="UP000622317"/>
    </source>
</evidence>
<sequence length="430" mass="47476">MKTFLTKLSDMDRRDFLAYSAKAFLGVGLMPSVIRNTAFAADLPLSRPTAKNVIYLYMAGGMSHLDTFDLKQGTEFQGATRSIKTNVPGVRMSGYLPKLAQQMDKLAVINSMFSNQGAHEEGRYFMHSSYTKRGTIQHPGIGSWLVKFDGNRNPNLPGVVHIGSPNPGGSNGFLEQRYAPLVVGNPEAGLQNSARRSSMSEEEFQDMVSLTNAFDAEFHGRYKQQKKVDAYSEMYDDALKLMRSRDLVAFEIDKEPKSLRDSYGANPFGQGCLLARRLVEHDVRFVEVTLGNWDTHTNNFERVEENAAILDSAMATLLADLEVRGMLEETMVVLATEFGRTPKINENDGRDHSPTAFSCVLAGGGIRGGQLYGKTDTSGKNVVENRVNVPDFNATIAYALGIPTEKTVYSPTGRPFRVADKGRPVLDLFA</sequence>
<proteinExistence type="predicted"/>
<dbReference type="PANTHER" id="PTHR43737:SF1">
    <property type="entry name" value="DUF1501 DOMAIN-CONTAINING PROTEIN"/>
    <property type="match status" value="1"/>
</dbReference>
<keyword evidence="2" id="KW-1185">Reference proteome</keyword>
<accession>A0A927IH98</accession>
<dbReference type="PROSITE" id="PS51318">
    <property type="entry name" value="TAT"/>
    <property type="match status" value="1"/>
</dbReference>
<dbReference type="AlphaFoldDB" id="A0A927IH98"/>
<dbReference type="InterPro" id="IPR006311">
    <property type="entry name" value="TAT_signal"/>
</dbReference>
<dbReference type="EMBL" id="JACYFG010000009">
    <property type="protein sequence ID" value="MBD5779503.1"/>
    <property type="molecule type" value="Genomic_DNA"/>
</dbReference>
<dbReference type="RefSeq" id="WP_191616643.1">
    <property type="nucleotide sequence ID" value="NZ_JACYFG010000009.1"/>
</dbReference>
<protein>
    <submittedName>
        <fullName evidence="1">DUF1501 domain-containing protein</fullName>
    </submittedName>
</protein>
<dbReference type="Proteomes" id="UP000622317">
    <property type="component" value="Unassembled WGS sequence"/>
</dbReference>
<comment type="caution">
    <text evidence="1">The sequence shown here is derived from an EMBL/GenBank/DDBJ whole genome shotgun (WGS) entry which is preliminary data.</text>
</comment>
<dbReference type="Pfam" id="PF07394">
    <property type="entry name" value="DUF1501"/>
    <property type="match status" value="1"/>
</dbReference>